<keyword evidence="1" id="KW-0812">Transmembrane</keyword>
<evidence type="ECO:0000313" key="3">
    <source>
        <dbReference type="Proteomes" id="UP000050421"/>
    </source>
</evidence>
<feature type="transmembrane region" description="Helical" evidence="1">
    <location>
        <begin position="213"/>
        <end position="232"/>
    </location>
</feature>
<dbReference type="STRING" id="1305737.GCA_000526355_01383"/>
<gene>
    <name evidence="2" type="ORF">HLUCCX10_13960</name>
</gene>
<dbReference type="Proteomes" id="UP000050421">
    <property type="component" value="Unassembled WGS sequence"/>
</dbReference>
<reference evidence="2 3" key="1">
    <citation type="submission" date="2015-09" db="EMBL/GenBank/DDBJ databases">
        <title>Identification and resolution of microdiversity through metagenomic sequencing of parallel consortia.</title>
        <authorList>
            <person name="Nelson W.C."/>
            <person name="Romine M.F."/>
            <person name="Lindemann S.R."/>
        </authorList>
    </citation>
    <scope>NUCLEOTIDE SEQUENCE [LARGE SCALE GENOMIC DNA]</scope>
    <source>
        <strain evidence="2">HL-49</strain>
    </source>
</reference>
<dbReference type="OrthoDB" id="1421854at2"/>
<feature type="transmembrane region" description="Helical" evidence="1">
    <location>
        <begin position="260"/>
        <end position="282"/>
    </location>
</feature>
<evidence type="ECO:0008006" key="4">
    <source>
        <dbReference type="Google" id="ProtNLM"/>
    </source>
</evidence>
<keyword evidence="1" id="KW-1133">Transmembrane helix</keyword>
<comment type="caution">
    <text evidence="2">The sequence shown here is derived from an EMBL/GenBank/DDBJ whole genome shotgun (WGS) entry which is preliminary data.</text>
</comment>
<proteinExistence type="predicted"/>
<accession>A0A0P7XCT2</accession>
<protein>
    <recommendedName>
        <fullName evidence="4">ABC-2 family transporter protein</fullName>
    </recommendedName>
</protein>
<feature type="transmembrane region" description="Helical" evidence="1">
    <location>
        <begin position="177"/>
        <end position="201"/>
    </location>
</feature>
<dbReference type="PATRIC" id="fig|1305737.6.peg.3502"/>
<name>A0A0P7XCT2_9BACT</name>
<keyword evidence="1" id="KW-0472">Membrane</keyword>
<organism evidence="2 3">
    <name type="scientific">Algoriphagus marincola HL-49</name>
    <dbReference type="NCBI Taxonomy" id="1305737"/>
    <lineage>
        <taxon>Bacteria</taxon>
        <taxon>Pseudomonadati</taxon>
        <taxon>Bacteroidota</taxon>
        <taxon>Cytophagia</taxon>
        <taxon>Cytophagales</taxon>
        <taxon>Cyclobacteriaceae</taxon>
        <taxon>Algoriphagus</taxon>
    </lineage>
</organism>
<feature type="transmembrane region" description="Helical" evidence="1">
    <location>
        <begin position="68"/>
        <end position="92"/>
    </location>
</feature>
<evidence type="ECO:0000256" key="1">
    <source>
        <dbReference type="SAM" id="Phobius"/>
    </source>
</evidence>
<feature type="transmembrane region" description="Helical" evidence="1">
    <location>
        <begin position="112"/>
        <end position="134"/>
    </location>
</feature>
<dbReference type="EMBL" id="LJXT01000102">
    <property type="protein sequence ID" value="KPQ13141.1"/>
    <property type="molecule type" value="Genomic_DNA"/>
</dbReference>
<sequence>MKTANKISLTRMGWLLRYSWKLNKGHYLAFILSIFLIISILFGVILFSNAGMLNMFKEPYRTSNIFGYAHGLFLSGYSVICLLWVGQSFLALRNAQNAKSYLMLPASNEEKYIVELSIKMAGLFIIYPIIFWVASNLGLGLFQLFGPLFFTNVTIDYIGILEWKEFWLIEDFGEQLFFIKLILLGLFALIPSLIWAGSLIFGKYNFIGMPFSFIVVYLAISATSIALSWIMFPETITVNEQVKFEILNVDKPEILPETPLIIIMAAIWIWLAVILSYVVAYFKLTEKQV</sequence>
<feature type="transmembrane region" description="Helical" evidence="1">
    <location>
        <begin position="27"/>
        <end position="48"/>
    </location>
</feature>
<evidence type="ECO:0000313" key="2">
    <source>
        <dbReference type="EMBL" id="KPQ13141.1"/>
    </source>
</evidence>
<dbReference type="AlphaFoldDB" id="A0A0P7XCT2"/>